<dbReference type="Pfam" id="PF13521">
    <property type="entry name" value="AAA_28"/>
    <property type="match status" value="1"/>
</dbReference>
<name>A0A850RI39_9GAMM</name>
<protein>
    <submittedName>
        <fullName evidence="2">ATP-binding protein</fullName>
    </submittedName>
</protein>
<dbReference type="RefSeq" id="WP_176977839.1">
    <property type="nucleotide sequence ID" value="NZ_JABZEO010000016.1"/>
</dbReference>
<keyword evidence="2" id="KW-0067">ATP-binding</keyword>
<dbReference type="GO" id="GO:0005524">
    <property type="term" value="F:ATP binding"/>
    <property type="evidence" value="ECO:0007669"/>
    <property type="project" value="UniProtKB-KW"/>
</dbReference>
<dbReference type="Gene3D" id="3.40.50.300">
    <property type="entry name" value="P-loop containing nucleotide triphosphate hydrolases"/>
    <property type="match status" value="1"/>
</dbReference>
<dbReference type="EMBL" id="JABZEO010000016">
    <property type="protein sequence ID" value="NVZ11117.1"/>
    <property type="molecule type" value="Genomic_DNA"/>
</dbReference>
<dbReference type="PANTHER" id="PTHR37512:SF1">
    <property type="entry name" value="NADR_TTD14 AAA DOMAIN-CONTAINING PROTEIN"/>
    <property type="match status" value="1"/>
</dbReference>
<evidence type="ECO:0000313" key="2">
    <source>
        <dbReference type="EMBL" id="NVZ11117.1"/>
    </source>
</evidence>
<gene>
    <name evidence="2" type="ORF">HW932_17825</name>
</gene>
<sequence length="192" mass="21410">MQIDPLHRVIFTGPESSGKSTLAEQLAAHFSVPLVPEFARAWILEKLARTGGNCVLEDVLVIAYGQQAAEDQAAAGLAEDGFLICDTDVLTIRIWSECFFGAVPSELDAMLTECRPRRRRDLYLLTDIDVPWVADGVRDRSGDRCGQMALFRARLAEAGYRVVLVSGDRETRRRRAIDAIERWRAGTGECRE</sequence>
<feature type="domain" description="NadR/Ttd14 AAA" evidence="1">
    <location>
        <begin position="8"/>
        <end position="172"/>
    </location>
</feature>
<reference evidence="2 3" key="1">
    <citation type="submission" date="2020-06" db="EMBL/GenBank/DDBJ databases">
        <title>Whole-genome sequence of Allochromatium humboldtianum DSM 21881, type strain.</title>
        <authorList>
            <person name="Kyndt J.A."/>
            <person name="Meyer T.E."/>
        </authorList>
    </citation>
    <scope>NUCLEOTIDE SEQUENCE [LARGE SCALE GENOMIC DNA]</scope>
    <source>
        <strain evidence="2 3">DSM 21881</strain>
    </source>
</reference>
<dbReference type="Proteomes" id="UP000592294">
    <property type="component" value="Unassembled WGS sequence"/>
</dbReference>
<dbReference type="InterPro" id="IPR052735">
    <property type="entry name" value="NAD_biosynth-regulator"/>
</dbReference>
<dbReference type="InterPro" id="IPR038727">
    <property type="entry name" value="NadR/Ttd14_AAA_dom"/>
</dbReference>
<keyword evidence="2" id="KW-0547">Nucleotide-binding</keyword>
<dbReference type="AlphaFoldDB" id="A0A850RI39"/>
<dbReference type="InterPro" id="IPR027417">
    <property type="entry name" value="P-loop_NTPase"/>
</dbReference>
<proteinExistence type="predicted"/>
<accession>A0A850RI39</accession>
<organism evidence="2 3">
    <name type="scientific">Allochromatium humboldtianum</name>
    <dbReference type="NCBI Taxonomy" id="504901"/>
    <lineage>
        <taxon>Bacteria</taxon>
        <taxon>Pseudomonadati</taxon>
        <taxon>Pseudomonadota</taxon>
        <taxon>Gammaproteobacteria</taxon>
        <taxon>Chromatiales</taxon>
        <taxon>Chromatiaceae</taxon>
        <taxon>Allochromatium</taxon>
    </lineage>
</organism>
<comment type="caution">
    <text evidence="2">The sequence shown here is derived from an EMBL/GenBank/DDBJ whole genome shotgun (WGS) entry which is preliminary data.</text>
</comment>
<keyword evidence="3" id="KW-1185">Reference proteome</keyword>
<evidence type="ECO:0000259" key="1">
    <source>
        <dbReference type="Pfam" id="PF13521"/>
    </source>
</evidence>
<dbReference type="PANTHER" id="PTHR37512">
    <property type="entry name" value="TRIFUNCTIONAL NAD BIOSYNTHESIS/REGULATOR PROTEIN NADR"/>
    <property type="match status" value="1"/>
</dbReference>
<evidence type="ECO:0000313" key="3">
    <source>
        <dbReference type="Proteomes" id="UP000592294"/>
    </source>
</evidence>
<dbReference type="SUPFAM" id="SSF52540">
    <property type="entry name" value="P-loop containing nucleoside triphosphate hydrolases"/>
    <property type="match status" value="1"/>
</dbReference>